<evidence type="ECO:0000313" key="2">
    <source>
        <dbReference type="Proteomes" id="UP000076858"/>
    </source>
</evidence>
<comment type="caution">
    <text evidence="1">The sequence shown here is derived from an EMBL/GenBank/DDBJ whole genome shotgun (WGS) entry which is preliminary data.</text>
</comment>
<sequence length="119" mass="13374">MKLAVLRWRRALRMCPPNNCTTVHSGVSQPVAVEALHFPLAFCSLDGRCLYRNRAALNPSRVNFGQLNIGQLELFPGEEIDTPRASWLSQQPKVLQYLLTSSLKLLIEPSSLYARSFMG</sequence>
<gene>
    <name evidence="1" type="ORF">APZ42_015521</name>
</gene>
<accession>A0A162NWI2</accession>
<dbReference type="Proteomes" id="UP000076858">
    <property type="component" value="Unassembled WGS sequence"/>
</dbReference>
<evidence type="ECO:0000313" key="1">
    <source>
        <dbReference type="EMBL" id="KZS18329.1"/>
    </source>
</evidence>
<reference evidence="1 2" key="1">
    <citation type="submission" date="2016-03" db="EMBL/GenBank/DDBJ databases">
        <title>EvidentialGene: Evidence-directed Construction of Genes on Genomes.</title>
        <authorList>
            <person name="Gilbert D.G."/>
            <person name="Choi J.-H."/>
            <person name="Mockaitis K."/>
            <person name="Colbourne J."/>
            <person name="Pfrender M."/>
        </authorList>
    </citation>
    <scope>NUCLEOTIDE SEQUENCE [LARGE SCALE GENOMIC DNA]</scope>
    <source>
        <strain evidence="1 2">Xinb3</strain>
        <tissue evidence="1">Complete organism</tissue>
    </source>
</reference>
<protein>
    <submittedName>
        <fullName evidence="1">Uncharacterized protein</fullName>
    </submittedName>
</protein>
<dbReference type="AlphaFoldDB" id="A0A162NWI2"/>
<keyword evidence="2" id="KW-1185">Reference proteome</keyword>
<name>A0A162NWI2_9CRUS</name>
<proteinExistence type="predicted"/>
<dbReference type="EMBL" id="LRGB01000517">
    <property type="protein sequence ID" value="KZS18329.1"/>
    <property type="molecule type" value="Genomic_DNA"/>
</dbReference>
<organism evidence="1 2">
    <name type="scientific">Daphnia magna</name>
    <dbReference type="NCBI Taxonomy" id="35525"/>
    <lineage>
        <taxon>Eukaryota</taxon>
        <taxon>Metazoa</taxon>
        <taxon>Ecdysozoa</taxon>
        <taxon>Arthropoda</taxon>
        <taxon>Crustacea</taxon>
        <taxon>Branchiopoda</taxon>
        <taxon>Diplostraca</taxon>
        <taxon>Cladocera</taxon>
        <taxon>Anomopoda</taxon>
        <taxon>Daphniidae</taxon>
        <taxon>Daphnia</taxon>
    </lineage>
</organism>